<gene>
    <name evidence="2" type="ORF">ACPOL_0969</name>
</gene>
<keyword evidence="1" id="KW-1133">Transmembrane helix</keyword>
<reference evidence="2 3" key="1">
    <citation type="journal article" date="2018" name="Front. Microbiol.">
        <title>Hydrolytic Capabilities as a Key to Environmental Success: Chitinolytic and Cellulolytic Acidobacteria From Acidic Sub-arctic Soils and Boreal Peatlands.</title>
        <authorList>
            <person name="Belova S.E."/>
            <person name="Ravin N.V."/>
            <person name="Pankratov T.A."/>
            <person name="Rakitin A.L."/>
            <person name="Ivanova A.A."/>
            <person name="Beletsky A.V."/>
            <person name="Mardanov A.V."/>
            <person name="Sinninghe Damste J.S."/>
            <person name="Dedysh S.N."/>
        </authorList>
    </citation>
    <scope>NUCLEOTIDE SEQUENCE [LARGE SCALE GENOMIC DNA]</scope>
    <source>
        <strain evidence="2 3">SBC82</strain>
    </source>
</reference>
<dbReference type="KEGG" id="abas:ACPOL_0969"/>
<proteinExistence type="predicted"/>
<protein>
    <submittedName>
        <fullName evidence="2">Uncharacterized protein</fullName>
    </submittedName>
</protein>
<feature type="transmembrane region" description="Helical" evidence="1">
    <location>
        <begin position="34"/>
        <end position="57"/>
    </location>
</feature>
<name>A0A2Z5FU37_9BACT</name>
<evidence type="ECO:0000256" key="1">
    <source>
        <dbReference type="SAM" id="Phobius"/>
    </source>
</evidence>
<evidence type="ECO:0000313" key="2">
    <source>
        <dbReference type="EMBL" id="AXC10320.1"/>
    </source>
</evidence>
<dbReference type="Proteomes" id="UP000253606">
    <property type="component" value="Chromosome"/>
</dbReference>
<dbReference type="EMBL" id="CP030840">
    <property type="protein sequence ID" value="AXC10320.1"/>
    <property type="molecule type" value="Genomic_DNA"/>
</dbReference>
<sequence length="81" mass="8086">MKVTDPVGVALDAAVTVATKVTGSPSFEGLLNDFTVVVVGIAFGTTLYTAVATALGVKPLPPISAIAFTVVIGLETVNGPL</sequence>
<organism evidence="2 3">
    <name type="scientific">Acidisarcina polymorpha</name>
    <dbReference type="NCBI Taxonomy" id="2211140"/>
    <lineage>
        <taxon>Bacteria</taxon>
        <taxon>Pseudomonadati</taxon>
        <taxon>Acidobacteriota</taxon>
        <taxon>Terriglobia</taxon>
        <taxon>Terriglobales</taxon>
        <taxon>Acidobacteriaceae</taxon>
        <taxon>Acidisarcina</taxon>
    </lineage>
</organism>
<keyword evidence="1" id="KW-0472">Membrane</keyword>
<accession>A0A2Z5FU37</accession>
<keyword evidence="3" id="KW-1185">Reference proteome</keyword>
<evidence type="ECO:0000313" key="3">
    <source>
        <dbReference type="Proteomes" id="UP000253606"/>
    </source>
</evidence>
<keyword evidence="1" id="KW-0812">Transmembrane</keyword>
<dbReference type="AlphaFoldDB" id="A0A2Z5FU37"/>